<dbReference type="Pfam" id="PF12158">
    <property type="entry name" value="DUF3592"/>
    <property type="match status" value="1"/>
</dbReference>
<dbReference type="InterPro" id="IPR021994">
    <property type="entry name" value="DUF3592"/>
</dbReference>
<feature type="transmembrane region" description="Helical" evidence="1">
    <location>
        <begin position="12"/>
        <end position="30"/>
    </location>
</feature>
<gene>
    <name evidence="3" type="ORF">H8F01_20845</name>
</gene>
<evidence type="ECO:0000256" key="1">
    <source>
        <dbReference type="SAM" id="Phobius"/>
    </source>
</evidence>
<sequence>MRFLLVYLSIRLFQGMVLLTFGGVLAYQIYQLEAQRSWPSTEAAAVTSIMVPRWISGKSMQKIMVPGVAYTYVVAGKKYAAVSEPPRNDRPMTMGSTGRLTVYYDPADPGTSVVELAVWGWHETVVLAVFLIMIFACFSPRKKTGIG</sequence>
<keyword evidence="1" id="KW-0812">Transmembrane</keyword>
<evidence type="ECO:0000259" key="2">
    <source>
        <dbReference type="Pfam" id="PF12158"/>
    </source>
</evidence>
<protein>
    <submittedName>
        <fullName evidence="3">DUF3592 domain-containing protein</fullName>
    </submittedName>
</protein>
<feature type="transmembrane region" description="Helical" evidence="1">
    <location>
        <begin position="119"/>
        <end position="138"/>
    </location>
</feature>
<keyword evidence="1" id="KW-1133">Transmembrane helix</keyword>
<keyword evidence="4" id="KW-1185">Reference proteome</keyword>
<proteinExistence type="predicted"/>
<evidence type="ECO:0000313" key="4">
    <source>
        <dbReference type="Proteomes" id="UP000515873"/>
    </source>
</evidence>
<organism evidence="3 4">
    <name type="scientific">Dyella telluris</name>
    <dbReference type="NCBI Taxonomy" id="2763498"/>
    <lineage>
        <taxon>Bacteria</taxon>
        <taxon>Pseudomonadati</taxon>
        <taxon>Pseudomonadota</taxon>
        <taxon>Gammaproteobacteria</taxon>
        <taxon>Lysobacterales</taxon>
        <taxon>Rhodanobacteraceae</taxon>
        <taxon>Dyella</taxon>
    </lineage>
</organism>
<feature type="domain" description="DUF3592" evidence="2">
    <location>
        <begin position="54"/>
        <end position="115"/>
    </location>
</feature>
<dbReference type="KEGG" id="dtl:H8F01_20845"/>
<dbReference type="RefSeq" id="WP_187056912.1">
    <property type="nucleotide sequence ID" value="NZ_CP060412.1"/>
</dbReference>
<dbReference type="AlphaFoldDB" id="A0A7G8Q3U2"/>
<accession>A0A7G8Q3U2</accession>
<dbReference type="Proteomes" id="UP000515873">
    <property type="component" value="Chromosome"/>
</dbReference>
<name>A0A7G8Q3U2_9GAMM</name>
<evidence type="ECO:0000313" key="3">
    <source>
        <dbReference type="EMBL" id="QNK01450.1"/>
    </source>
</evidence>
<reference evidence="3 4" key="1">
    <citation type="submission" date="2020-08" db="EMBL/GenBank/DDBJ databases">
        <title>Dyella sp. G9 isolated from forest soil.</title>
        <authorList>
            <person name="Fu J."/>
            <person name="Qiu L."/>
        </authorList>
    </citation>
    <scope>NUCLEOTIDE SEQUENCE [LARGE SCALE GENOMIC DNA]</scope>
    <source>
        <strain evidence="3 4">G9</strain>
    </source>
</reference>
<dbReference type="EMBL" id="CP060412">
    <property type="protein sequence ID" value="QNK01450.1"/>
    <property type="molecule type" value="Genomic_DNA"/>
</dbReference>
<keyword evidence="1" id="KW-0472">Membrane</keyword>